<evidence type="ECO:0000313" key="1">
    <source>
        <dbReference type="EMBL" id="MFD1464594.1"/>
    </source>
</evidence>
<keyword evidence="2" id="KW-1185">Reference proteome</keyword>
<evidence type="ECO:0000313" key="2">
    <source>
        <dbReference type="Proteomes" id="UP001597244"/>
    </source>
</evidence>
<comment type="caution">
    <text evidence="1">The sequence shown here is derived from an EMBL/GenBank/DDBJ whole genome shotgun (WGS) entry which is preliminary data.</text>
</comment>
<accession>A0ABW4DKU9</accession>
<reference evidence="2" key="1">
    <citation type="journal article" date="2019" name="Int. J. Syst. Evol. Microbiol.">
        <title>The Global Catalogue of Microorganisms (GCM) 10K type strain sequencing project: providing services to taxonomists for standard genome sequencing and annotation.</title>
        <authorList>
            <consortium name="The Broad Institute Genomics Platform"/>
            <consortium name="The Broad Institute Genome Sequencing Center for Infectious Disease"/>
            <person name="Wu L."/>
            <person name="Ma J."/>
        </authorList>
    </citation>
    <scope>NUCLEOTIDE SEQUENCE [LARGE SCALE GENOMIC DNA]</scope>
    <source>
        <strain evidence="2">CCM 8951</strain>
    </source>
</reference>
<dbReference type="InterPro" id="IPR045507">
    <property type="entry name" value="DUF6483"/>
</dbReference>
<proteinExistence type="predicted"/>
<dbReference type="Proteomes" id="UP001597244">
    <property type="component" value="Unassembled WGS sequence"/>
</dbReference>
<dbReference type="RefSeq" id="WP_125578087.1">
    <property type="nucleotide sequence ID" value="NZ_JBHTOF010000011.1"/>
</dbReference>
<gene>
    <name evidence="1" type="ORF">ACFQ4L_00615</name>
</gene>
<dbReference type="Pfam" id="PF20092">
    <property type="entry name" value="DUF6483"/>
    <property type="match status" value="1"/>
</dbReference>
<protein>
    <submittedName>
        <fullName evidence="1">DUF6483 family protein</fullName>
    </submittedName>
</protein>
<sequence>MQEESDWLTRQIRAFAEGLGYMLSHEKSGASTQIVFPQKDAQEIPHQAELQHLIDTKRYSDAAERLFDLRYALLPDDFFKLGLWFYSTLNEFSPADLATGNFSKDSILAGVTRLKEMTI</sequence>
<organism evidence="1 2">
    <name type="scientific">Lapidilactobacillus mulanensis</name>
    <dbReference type="NCBI Taxonomy" id="2485999"/>
    <lineage>
        <taxon>Bacteria</taxon>
        <taxon>Bacillati</taxon>
        <taxon>Bacillota</taxon>
        <taxon>Bacilli</taxon>
        <taxon>Lactobacillales</taxon>
        <taxon>Lactobacillaceae</taxon>
        <taxon>Lapidilactobacillus</taxon>
    </lineage>
</organism>
<dbReference type="EMBL" id="JBHTOF010000011">
    <property type="protein sequence ID" value="MFD1464594.1"/>
    <property type="molecule type" value="Genomic_DNA"/>
</dbReference>
<name>A0ABW4DKU9_9LACO</name>